<comment type="subcellular location">
    <subcellularLocation>
        <location evidence="1">Cell membrane</location>
        <topology evidence="1">Multi-pass membrane protein</topology>
    </subcellularLocation>
</comment>
<dbReference type="HOGENOM" id="CLU_082668_0_1_9"/>
<dbReference type="GO" id="GO:0045227">
    <property type="term" value="P:capsule polysaccharide biosynthetic process"/>
    <property type="evidence" value="ECO:0007669"/>
    <property type="project" value="UniProtKB-UniPathway"/>
</dbReference>
<evidence type="ECO:0000259" key="14">
    <source>
        <dbReference type="Pfam" id="PF02706"/>
    </source>
</evidence>
<dbReference type="RefSeq" id="WP_047914606.1">
    <property type="nucleotide sequence ID" value="NZ_LN774769.1"/>
</dbReference>
<dbReference type="PANTHER" id="PTHR32309:SF13">
    <property type="entry name" value="FERRIC ENTEROBACTIN TRANSPORT PROTEIN FEPE"/>
    <property type="match status" value="1"/>
</dbReference>
<evidence type="ECO:0000313" key="15">
    <source>
        <dbReference type="EMBL" id="CEN27309.1"/>
    </source>
</evidence>
<keyword evidence="5" id="KW-1003">Cell membrane</keyword>
<keyword evidence="9 13" id="KW-0472">Membrane</keyword>
<sequence>MQTQEETVNVRSILGLLYKRLGIIILATFIVTVLGLVYTFFIATPIYTATTQLVAKLPDSNGSAAYAGQVTGNIQMANTINQVIVSPVILDKVQKNLNLVDDTFQKNVKASNTINSQVITLTVDYTNPNVAQKIANETAKVFSNDAAKLLNVTNVSVLAEGKVNTRPISPKPILYTGISVIVGVIIGVAIAFLMEVSNTKINKEEDIEALGLSVLGMTTYATASDFVNIIDSAEKMPSETDNSLSPEENLAPRRRR</sequence>
<comment type="pathway">
    <text evidence="2">Capsule biogenesis; capsule polysaccharide biosynthesis.</text>
</comment>
<evidence type="ECO:0000256" key="13">
    <source>
        <dbReference type="SAM" id="Phobius"/>
    </source>
</evidence>
<evidence type="ECO:0000256" key="11">
    <source>
        <dbReference type="ARBA" id="ARBA00045736"/>
    </source>
</evidence>
<evidence type="ECO:0000256" key="3">
    <source>
        <dbReference type="ARBA" id="ARBA00006683"/>
    </source>
</evidence>
<evidence type="ECO:0000256" key="1">
    <source>
        <dbReference type="ARBA" id="ARBA00004651"/>
    </source>
</evidence>
<name>A0A0D6DTW3_9LACT</name>
<comment type="function">
    <text evidence="11">Required for CpsD phosphorylation. Involved in the regulation of capsular polysaccharide biosynthesis. May be part of a complex that directs the coordinated polymerization and export to the cell surface of the capsular polysaccharide.</text>
</comment>
<proteinExistence type="inferred from homology"/>
<keyword evidence="8 13" id="KW-1133">Transmembrane helix</keyword>
<evidence type="ECO:0000256" key="6">
    <source>
        <dbReference type="ARBA" id="ARBA00022692"/>
    </source>
</evidence>
<reference evidence="16" key="1">
    <citation type="submission" date="2015-01" db="EMBL/GenBank/DDBJ databases">
        <authorList>
            <person name="Andreevskaya M."/>
        </authorList>
    </citation>
    <scope>NUCLEOTIDE SEQUENCE [LARGE SCALE GENOMIC DNA]</scope>
    <source>
        <strain evidence="16">MKFS47</strain>
    </source>
</reference>
<dbReference type="GO" id="GO:0005886">
    <property type="term" value="C:plasma membrane"/>
    <property type="evidence" value="ECO:0007669"/>
    <property type="project" value="UniProtKB-SubCell"/>
</dbReference>
<dbReference type="Pfam" id="PF02706">
    <property type="entry name" value="Wzz"/>
    <property type="match status" value="1"/>
</dbReference>
<feature type="transmembrane region" description="Helical" evidence="13">
    <location>
        <begin position="173"/>
        <end position="194"/>
    </location>
</feature>
<evidence type="ECO:0000256" key="10">
    <source>
        <dbReference type="ARBA" id="ARBA00023169"/>
    </source>
</evidence>
<evidence type="ECO:0000256" key="5">
    <source>
        <dbReference type="ARBA" id="ARBA00022475"/>
    </source>
</evidence>
<keyword evidence="10" id="KW-0270">Exopolysaccharide synthesis</keyword>
<accession>A0A0D6DTW3</accession>
<feature type="domain" description="Polysaccharide chain length determinant N-terminal" evidence="14">
    <location>
        <begin position="7"/>
        <end position="97"/>
    </location>
</feature>
<dbReference type="InterPro" id="IPR050445">
    <property type="entry name" value="Bact_polysacc_biosynth/exp"/>
</dbReference>
<feature type="transmembrane region" description="Helical" evidence="13">
    <location>
        <begin position="21"/>
        <end position="43"/>
    </location>
</feature>
<evidence type="ECO:0000313" key="16">
    <source>
        <dbReference type="Proteomes" id="UP000033166"/>
    </source>
</evidence>
<organism evidence="15 16">
    <name type="scientific">Pseudolactococcus piscium MKFS47</name>
    <dbReference type="NCBI Taxonomy" id="297352"/>
    <lineage>
        <taxon>Bacteria</taxon>
        <taxon>Bacillati</taxon>
        <taxon>Bacillota</taxon>
        <taxon>Bacilli</taxon>
        <taxon>Lactobacillales</taxon>
        <taxon>Streptococcaceae</taxon>
        <taxon>Pseudolactococcus</taxon>
    </lineage>
</organism>
<evidence type="ECO:0000256" key="9">
    <source>
        <dbReference type="ARBA" id="ARBA00023136"/>
    </source>
</evidence>
<gene>
    <name evidence="15" type="primary">capA1</name>
    <name evidence="15" type="ORF">LACPI_0109</name>
</gene>
<dbReference type="KEGG" id="lpk:LACPI_0109"/>
<evidence type="ECO:0000256" key="7">
    <source>
        <dbReference type="ARBA" id="ARBA00022903"/>
    </source>
</evidence>
<dbReference type="PANTHER" id="PTHR32309">
    <property type="entry name" value="TYROSINE-PROTEIN KINASE"/>
    <property type="match status" value="1"/>
</dbReference>
<evidence type="ECO:0000256" key="4">
    <source>
        <dbReference type="ARBA" id="ARBA00020739"/>
    </source>
</evidence>
<dbReference type="GO" id="GO:0004713">
    <property type="term" value="F:protein tyrosine kinase activity"/>
    <property type="evidence" value="ECO:0007669"/>
    <property type="project" value="TreeGrafter"/>
</dbReference>
<keyword evidence="6 13" id="KW-0812">Transmembrane</keyword>
<protein>
    <recommendedName>
        <fullName evidence="4">Capsular polysaccharide biosynthesis protein CpsC</fullName>
    </recommendedName>
</protein>
<dbReference type="EMBL" id="LN774769">
    <property type="protein sequence ID" value="CEN27309.1"/>
    <property type="molecule type" value="Genomic_DNA"/>
</dbReference>
<comment type="similarity">
    <text evidence="3">Belongs to the CpsC/CapA family.</text>
</comment>
<keyword evidence="7" id="KW-0972">Capsule biogenesis/degradation</keyword>
<evidence type="ECO:0000256" key="12">
    <source>
        <dbReference type="SAM" id="MobiDB-lite"/>
    </source>
</evidence>
<dbReference type="AlphaFoldDB" id="A0A0D6DTW3"/>
<evidence type="ECO:0000256" key="8">
    <source>
        <dbReference type="ARBA" id="ARBA00022989"/>
    </source>
</evidence>
<dbReference type="UniPathway" id="UPA00934"/>
<evidence type="ECO:0000256" key="2">
    <source>
        <dbReference type="ARBA" id="ARBA00005132"/>
    </source>
</evidence>
<feature type="region of interest" description="Disordered" evidence="12">
    <location>
        <begin position="236"/>
        <end position="256"/>
    </location>
</feature>
<dbReference type="Proteomes" id="UP000033166">
    <property type="component" value="Chromosome I"/>
</dbReference>
<dbReference type="InterPro" id="IPR003856">
    <property type="entry name" value="LPS_length_determ_N"/>
</dbReference>